<evidence type="ECO:0000313" key="12">
    <source>
        <dbReference type="EMBL" id="CAB1274752.1"/>
    </source>
</evidence>
<dbReference type="KEGG" id="ntg:NSCAC_0326"/>
<keyword evidence="7" id="KW-0653">Protein transport</keyword>
<keyword evidence="8 11" id="KW-1133">Transmembrane helix</keyword>
<keyword evidence="13" id="KW-1185">Reference proteome</keyword>
<evidence type="ECO:0000256" key="5">
    <source>
        <dbReference type="ARBA" id="ARBA00022475"/>
    </source>
</evidence>
<dbReference type="EMBL" id="LR778175">
    <property type="protein sequence ID" value="CAB1274752.1"/>
    <property type="molecule type" value="Genomic_DNA"/>
</dbReference>
<gene>
    <name evidence="12" type="ORF">NSCAC_0326</name>
</gene>
<organism evidence="12 13">
    <name type="scientific">Candidatus Nitrosacidococcus tergens</name>
    <dbReference type="NCBI Taxonomy" id="553981"/>
    <lineage>
        <taxon>Bacteria</taxon>
        <taxon>Pseudomonadati</taxon>
        <taxon>Pseudomonadota</taxon>
        <taxon>Gammaproteobacteria</taxon>
        <taxon>Chromatiales</taxon>
        <taxon>Chromatiaceae</taxon>
        <taxon>Candidatus Nitrosacidococcus</taxon>
    </lineage>
</organism>
<evidence type="ECO:0000256" key="8">
    <source>
        <dbReference type="ARBA" id="ARBA00022989"/>
    </source>
</evidence>
<keyword evidence="4" id="KW-0813">Transport</keyword>
<feature type="transmembrane region" description="Helical" evidence="11">
    <location>
        <begin position="24"/>
        <end position="43"/>
    </location>
</feature>
<evidence type="ECO:0000256" key="10">
    <source>
        <dbReference type="ARBA" id="ARBA00023136"/>
    </source>
</evidence>
<comment type="subcellular location">
    <subcellularLocation>
        <location evidence="1">Cell membrane</location>
        <topology evidence="1">Single-pass membrane protein</topology>
    </subcellularLocation>
</comment>
<sequence>MPSILDFFISSAWAQEQAAPQPPGLLFNLFFFLSLLLLFYFFLIRPQQRRAKEHTKLLEGLKAGDEVMIDSGIMGRLVELSDNTAVLEISEGVNIKVRRPSINAVLPKGTLEKL</sequence>
<keyword evidence="6 11" id="KW-0812">Transmembrane</keyword>
<comment type="similarity">
    <text evidence="2">Belongs to the YajC family.</text>
</comment>
<dbReference type="PRINTS" id="PR01853">
    <property type="entry name" value="YAJCTRNLCASE"/>
</dbReference>
<dbReference type="InterPro" id="IPR003849">
    <property type="entry name" value="Preprotein_translocase_YajC"/>
</dbReference>
<dbReference type="Proteomes" id="UP000516072">
    <property type="component" value="Chromosome"/>
</dbReference>
<name>A0A7G1Q7U5_9GAMM</name>
<dbReference type="AlphaFoldDB" id="A0A7G1Q7U5"/>
<evidence type="ECO:0000256" key="3">
    <source>
        <dbReference type="ARBA" id="ARBA00014962"/>
    </source>
</evidence>
<accession>A0A7G1Q7U5</accession>
<evidence type="ECO:0000256" key="2">
    <source>
        <dbReference type="ARBA" id="ARBA00006742"/>
    </source>
</evidence>
<evidence type="ECO:0000256" key="1">
    <source>
        <dbReference type="ARBA" id="ARBA00004162"/>
    </source>
</evidence>
<evidence type="ECO:0000256" key="6">
    <source>
        <dbReference type="ARBA" id="ARBA00022692"/>
    </source>
</evidence>
<dbReference type="PANTHER" id="PTHR33909:SF1">
    <property type="entry name" value="SEC TRANSLOCON ACCESSORY COMPLEX SUBUNIT YAJC"/>
    <property type="match status" value="1"/>
</dbReference>
<evidence type="ECO:0000256" key="7">
    <source>
        <dbReference type="ARBA" id="ARBA00022927"/>
    </source>
</evidence>
<dbReference type="GO" id="GO:0015031">
    <property type="term" value="P:protein transport"/>
    <property type="evidence" value="ECO:0007669"/>
    <property type="project" value="UniProtKB-KW"/>
</dbReference>
<dbReference type="GO" id="GO:0005886">
    <property type="term" value="C:plasma membrane"/>
    <property type="evidence" value="ECO:0007669"/>
    <property type="project" value="UniProtKB-SubCell"/>
</dbReference>
<keyword evidence="9" id="KW-0811">Translocation</keyword>
<dbReference type="Pfam" id="PF02699">
    <property type="entry name" value="YajC"/>
    <property type="match status" value="1"/>
</dbReference>
<evidence type="ECO:0000313" key="13">
    <source>
        <dbReference type="Proteomes" id="UP000516072"/>
    </source>
</evidence>
<proteinExistence type="inferred from homology"/>
<reference evidence="12 13" key="1">
    <citation type="submission" date="2020-03" db="EMBL/GenBank/DDBJ databases">
        <authorList>
            <person name="Picone N."/>
        </authorList>
    </citation>
    <scope>NUCLEOTIDE SEQUENCE [LARGE SCALE GENOMIC DNA]</scope>
    <source>
        <strain evidence="12">NSCAC1</strain>
    </source>
</reference>
<dbReference type="PANTHER" id="PTHR33909">
    <property type="entry name" value="SEC TRANSLOCON ACCESSORY COMPLEX SUBUNIT YAJC"/>
    <property type="match status" value="1"/>
</dbReference>
<evidence type="ECO:0000256" key="11">
    <source>
        <dbReference type="SAM" id="Phobius"/>
    </source>
</evidence>
<keyword evidence="10 11" id="KW-0472">Membrane</keyword>
<dbReference type="RefSeq" id="WP_197744692.1">
    <property type="nucleotide sequence ID" value="NZ_LR778175.1"/>
</dbReference>
<evidence type="ECO:0000256" key="9">
    <source>
        <dbReference type="ARBA" id="ARBA00023010"/>
    </source>
</evidence>
<evidence type="ECO:0000256" key="4">
    <source>
        <dbReference type="ARBA" id="ARBA00022448"/>
    </source>
</evidence>
<keyword evidence="5" id="KW-1003">Cell membrane</keyword>
<dbReference type="NCBIfam" id="TIGR00739">
    <property type="entry name" value="yajC"/>
    <property type="match status" value="1"/>
</dbReference>
<protein>
    <recommendedName>
        <fullName evidence="3">Sec translocon accessory complex subunit YajC</fullName>
    </recommendedName>
</protein>
<dbReference type="SMART" id="SM01323">
    <property type="entry name" value="YajC"/>
    <property type="match status" value="1"/>
</dbReference>